<evidence type="ECO:0000313" key="1">
    <source>
        <dbReference type="EMBL" id="GLK65700.1"/>
    </source>
</evidence>
<dbReference type="SUPFAM" id="SSF48498">
    <property type="entry name" value="Tetracyclin repressor-like, C-terminal domain"/>
    <property type="match status" value="1"/>
</dbReference>
<dbReference type="AlphaFoldDB" id="A0AAD3RV65"/>
<dbReference type="EMBL" id="BSFH01000094">
    <property type="protein sequence ID" value="GLK65700.1"/>
    <property type="molecule type" value="Genomic_DNA"/>
</dbReference>
<dbReference type="SUPFAM" id="SSF46689">
    <property type="entry name" value="Homeodomain-like"/>
    <property type="match status" value="1"/>
</dbReference>
<dbReference type="RefSeq" id="WP_010394315.1">
    <property type="nucleotide sequence ID" value="NZ_BSFH01000094.1"/>
</dbReference>
<name>A0AAD3RV65_9RHOB</name>
<gene>
    <name evidence="1" type="ORF">GCM10017635_31770</name>
</gene>
<reference evidence="1" key="1">
    <citation type="journal article" date="2014" name="Int. J. Syst. Evol. Microbiol.">
        <title>Complete genome sequence of Corynebacterium casei LMG S-19264T (=DSM 44701T), isolated from a smear-ripened cheese.</title>
        <authorList>
            <consortium name="US DOE Joint Genome Institute (JGI-PGF)"/>
            <person name="Walter F."/>
            <person name="Albersmeier A."/>
            <person name="Kalinowski J."/>
            <person name="Ruckert C."/>
        </authorList>
    </citation>
    <scope>NUCLEOTIDE SEQUENCE</scope>
    <source>
        <strain evidence="1">VKM B-2222</strain>
    </source>
</reference>
<reference evidence="1" key="2">
    <citation type="submission" date="2023-01" db="EMBL/GenBank/DDBJ databases">
        <authorList>
            <person name="Sun Q."/>
            <person name="Evtushenko L."/>
        </authorList>
    </citation>
    <scope>NUCLEOTIDE SEQUENCE</scope>
    <source>
        <strain evidence="1">VKM B-2222</strain>
    </source>
</reference>
<dbReference type="InterPro" id="IPR009057">
    <property type="entry name" value="Homeodomain-like_sf"/>
</dbReference>
<dbReference type="Proteomes" id="UP001143349">
    <property type="component" value="Unassembled WGS sequence"/>
</dbReference>
<dbReference type="Gene3D" id="1.10.357.10">
    <property type="entry name" value="Tetracycline Repressor, domain 2"/>
    <property type="match status" value="1"/>
</dbReference>
<proteinExistence type="predicted"/>
<protein>
    <recommendedName>
        <fullName evidence="3">TetR/AcrR family transcriptional regulator</fullName>
    </recommendedName>
</protein>
<evidence type="ECO:0000313" key="2">
    <source>
        <dbReference type="Proteomes" id="UP001143349"/>
    </source>
</evidence>
<comment type="caution">
    <text evidence="1">The sequence shown here is derived from an EMBL/GenBank/DDBJ whole genome shotgun (WGS) entry which is preliminary data.</text>
</comment>
<keyword evidence="2" id="KW-1185">Reference proteome</keyword>
<accession>A0AAD3RV65</accession>
<sequence length="214" mass="23551">MNSDTPAAPRGRPPTITRERIANAGIAIGLPELTFVGVAARLGVSHMGLYKHVSGLEELRRLIAEEIFLRWQFPPPAQARRENLQTYMTGFAESIWRLVAAHPGIAPYLLRGDMITPAMTEKIVAHQEAMMLSCGLTFAQSRWLLLTIAFHCVAVADTVLPRTARDAPTDPDENPIDPEHRDGIRALIIGAMSILDQIESFPYPVEATAGYQKG</sequence>
<evidence type="ECO:0008006" key="3">
    <source>
        <dbReference type="Google" id="ProtNLM"/>
    </source>
</evidence>
<dbReference type="InterPro" id="IPR036271">
    <property type="entry name" value="Tet_transcr_reg_TetR-rel_C_sf"/>
</dbReference>
<organism evidence="1 2">
    <name type="scientific">Paracoccus kondratievae</name>
    <dbReference type="NCBI Taxonomy" id="135740"/>
    <lineage>
        <taxon>Bacteria</taxon>
        <taxon>Pseudomonadati</taxon>
        <taxon>Pseudomonadota</taxon>
        <taxon>Alphaproteobacteria</taxon>
        <taxon>Rhodobacterales</taxon>
        <taxon>Paracoccaceae</taxon>
        <taxon>Paracoccus</taxon>
    </lineage>
</organism>